<dbReference type="Proteomes" id="UP000824116">
    <property type="component" value="Unassembled WGS sequence"/>
</dbReference>
<protein>
    <submittedName>
        <fullName evidence="1">Uncharacterized protein</fullName>
    </submittedName>
</protein>
<gene>
    <name evidence="1" type="ORF">H9723_00855</name>
</gene>
<reference evidence="1" key="1">
    <citation type="journal article" date="2021" name="PeerJ">
        <title>Extensive microbial diversity within the chicken gut microbiome revealed by metagenomics and culture.</title>
        <authorList>
            <person name="Gilroy R."/>
            <person name="Ravi A."/>
            <person name="Getino M."/>
            <person name="Pursley I."/>
            <person name="Horton D.L."/>
            <person name="Alikhan N.F."/>
            <person name="Baker D."/>
            <person name="Gharbi K."/>
            <person name="Hall N."/>
            <person name="Watson M."/>
            <person name="Adriaenssens E.M."/>
            <person name="Foster-Nyarko E."/>
            <person name="Jarju S."/>
            <person name="Secka A."/>
            <person name="Antonio M."/>
            <person name="Oren A."/>
            <person name="Chaudhuri R.R."/>
            <person name="La Ragione R."/>
            <person name="Hildebrand F."/>
            <person name="Pallen M.J."/>
        </authorList>
    </citation>
    <scope>NUCLEOTIDE SEQUENCE</scope>
    <source>
        <strain evidence="1">CHK196-3914</strain>
    </source>
</reference>
<comment type="caution">
    <text evidence="1">The sequence shown here is derived from an EMBL/GenBank/DDBJ whole genome shotgun (WGS) entry which is preliminary data.</text>
</comment>
<organism evidence="1 2">
    <name type="scientific">Candidatus Mediterraneibacter stercoravium</name>
    <dbReference type="NCBI Taxonomy" id="2838685"/>
    <lineage>
        <taxon>Bacteria</taxon>
        <taxon>Bacillati</taxon>
        <taxon>Bacillota</taxon>
        <taxon>Clostridia</taxon>
        <taxon>Lachnospirales</taxon>
        <taxon>Lachnospiraceae</taxon>
        <taxon>Mediterraneibacter</taxon>
    </lineage>
</organism>
<name>A0A9D2G7V0_9FIRM</name>
<accession>A0A9D2G7V0</accession>
<evidence type="ECO:0000313" key="1">
    <source>
        <dbReference type="EMBL" id="HIZ73781.1"/>
    </source>
</evidence>
<sequence length="187" mass="20846">MSSVTKRISEIKQPRGGYIKPSQFEIHKIEDGHILSETENIHASVVGMAVDYLTRFAMGAERLEAFKISCMGAKMAEELFKQKNAMKKASKFLAGIKAIDEKSITNACKLVTYDVWFRNPMGAIMAKGADDINPDAETIQNIKIMVQRSVEFWKDYGPIVKDGFTFEPNGYTETVNSGDGDYLTADT</sequence>
<proteinExistence type="predicted"/>
<feature type="non-terminal residue" evidence="1">
    <location>
        <position position="187"/>
    </location>
</feature>
<evidence type="ECO:0000313" key="2">
    <source>
        <dbReference type="Proteomes" id="UP000824116"/>
    </source>
</evidence>
<dbReference type="EMBL" id="DXAY01000018">
    <property type="protein sequence ID" value="HIZ73781.1"/>
    <property type="molecule type" value="Genomic_DNA"/>
</dbReference>
<dbReference type="AlphaFoldDB" id="A0A9D2G7V0"/>
<reference evidence="1" key="2">
    <citation type="submission" date="2021-04" db="EMBL/GenBank/DDBJ databases">
        <authorList>
            <person name="Gilroy R."/>
        </authorList>
    </citation>
    <scope>NUCLEOTIDE SEQUENCE</scope>
    <source>
        <strain evidence="1">CHK196-3914</strain>
    </source>
</reference>